<proteinExistence type="predicted"/>
<gene>
    <name evidence="1" type="ORF">A0H81_13625</name>
</gene>
<reference evidence="1 2" key="1">
    <citation type="submission" date="2016-03" db="EMBL/GenBank/DDBJ databases">
        <title>Whole genome sequencing of Grifola frondosa 9006-11.</title>
        <authorList>
            <person name="Min B."/>
            <person name="Park H."/>
            <person name="Kim J.-G."/>
            <person name="Cho H."/>
            <person name="Oh Y.-L."/>
            <person name="Kong W.-S."/>
            <person name="Choi I.-G."/>
        </authorList>
    </citation>
    <scope>NUCLEOTIDE SEQUENCE [LARGE SCALE GENOMIC DNA]</scope>
    <source>
        <strain evidence="1 2">9006-11</strain>
    </source>
</reference>
<organism evidence="1 2">
    <name type="scientific">Grifola frondosa</name>
    <name type="common">Maitake</name>
    <name type="synonym">Polyporus frondosus</name>
    <dbReference type="NCBI Taxonomy" id="5627"/>
    <lineage>
        <taxon>Eukaryota</taxon>
        <taxon>Fungi</taxon>
        <taxon>Dikarya</taxon>
        <taxon>Basidiomycota</taxon>
        <taxon>Agaricomycotina</taxon>
        <taxon>Agaricomycetes</taxon>
        <taxon>Polyporales</taxon>
        <taxon>Grifolaceae</taxon>
        <taxon>Grifola</taxon>
    </lineage>
</organism>
<evidence type="ECO:0000313" key="2">
    <source>
        <dbReference type="Proteomes" id="UP000092993"/>
    </source>
</evidence>
<dbReference type="EMBL" id="LUGG01000031">
    <property type="protein sequence ID" value="OBZ66475.1"/>
    <property type="molecule type" value="Genomic_DNA"/>
</dbReference>
<keyword evidence="2" id="KW-1185">Reference proteome</keyword>
<accession>A0A1C7LNY1</accession>
<name>A0A1C7LNY1_GRIFR</name>
<dbReference type="Proteomes" id="UP000092993">
    <property type="component" value="Unassembled WGS sequence"/>
</dbReference>
<evidence type="ECO:0000313" key="1">
    <source>
        <dbReference type="EMBL" id="OBZ66475.1"/>
    </source>
</evidence>
<sequence>MSQKDILHVRRPSQYIGLVEIALPSPPIPHQLDNYPILITEVDSAHRGKVFDGDTRAYISRIGTIAPEARRVHVSNTQVSSIYNFERSTVEWSPASYG</sequence>
<dbReference type="AlphaFoldDB" id="A0A1C7LNY1"/>
<dbReference type="OrthoDB" id="3350619at2759"/>
<comment type="caution">
    <text evidence="1">The sequence shown here is derived from an EMBL/GenBank/DDBJ whole genome shotgun (WGS) entry which is preliminary data.</text>
</comment>
<protein>
    <submittedName>
        <fullName evidence="1">Uncharacterized protein</fullName>
    </submittedName>
</protein>